<sequence>MTGRSSRVAEGPWTEIAHPHAYSILWLSLEIKFEIGTKVRNR</sequence>
<dbReference type="EMBL" id="JACCCC010000001">
    <property type="protein sequence ID" value="NYE49350.1"/>
    <property type="molecule type" value="Genomic_DNA"/>
</dbReference>
<evidence type="ECO:0000313" key="1">
    <source>
        <dbReference type="EMBL" id="NYE49350.1"/>
    </source>
</evidence>
<proteinExistence type="predicted"/>
<reference evidence="1 2" key="1">
    <citation type="submission" date="2020-07" db="EMBL/GenBank/DDBJ databases">
        <title>Sequencing the genomes of 1000 actinobacteria strains.</title>
        <authorList>
            <person name="Klenk H.-P."/>
        </authorList>
    </citation>
    <scope>NUCLEOTIDE SEQUENCE [LARGE SCALE GENOMIC DNA]</scope>
    <source>
        <strain evidence="1 2">CXB654</strain>
    </source>
</reference>
<organism evidence="1 2">
    <name type="scientific">Spinactinospora alkalitolerans</name>
    <dbReference type="NCBI Taxonomy" id="687207"/>
    <lineage>
        <taxon>Bacteria</taxon>
        <taxon>Bacillati</taxon>
        <taxon>Actinomycetota</taxon>
        <taxon>Actinomycetes</taxon>
        <taxon>Streptosporangiales</taxon>
        <taxon>Nocardiopsidaceae</taxon>
        <taxon>Spinactinospora</taxon>
    </lineage>
</organism>
<comment type="caution">
    <text evidence="1">The sequence shown here is derived from an EMBL/GenBank/DDBJ whole genome shotgun (WGS) entry which is preliminary data.</text>
</comment>
<protein>
    <submittedName>
        <fullName evidence="1">Uncharacterized protein</fullName>
    </submittedName>
</protein>
<gene>
    <name evidence="1" type="ORF">HDA32_004470</name>
</gene>
<accession>A0A852U609</accession>
<dbReference type="Proteomes" id="UP000589036">
    <property type="component" value="Unassembled WGS sequence"/>
</dbReference>
<evidence type="ECO:0000313" key="2">
    <source>
        <dbReference type="Proteomes" id="UP000589036"/>
    </source>
</evidence>
<keyword evidence="2" id="KW-1185">Reference proteome</keyword>
<name>A0A852U609_9ACTN</name>
<dbReference type="AlphaFoldDB" id="A0A852U609"/>